<sequence length="88" mass="9885">MSKAIGGACHPAGRRRSLQFQSRHLHSQLALFPALNRGSARCHLWLRRALRGGRGPVRKLFQSLLFRNIWVIGESCVSGSSLKFPIYV</sequence>
<reference evidence="1" key="1">
    <citation type="submission" date="2010-04" db="EMBL/GenBank/DDBJ databases">
        <authorList>
            <person name="Reid K.E."/>
            <person name="Liao N."/>
            <person name="Chan S."/>
            <person name="Docking R."/>
            <person name="Taylor G."/>
            <person name="Moore R."/>
            <person name="Mayo M."/>
            <person name="Munro S."/>
            <person name="King J."/>
            <person name="Yanchuk A."/>
            <person name="Holt R."/>
            <person name="Jones S."/>
            <person name="Marra M."/>
            <person name="Ritland C.E."/>
            <person name="Ritland K."/>
            <person name="Bohlmann J."/>
        </authorList>
    </citation>
    <scope>NUCLEOTIDE SEQUENCE</scope>
    <source>
        <tissue evidence="1">Bud</tissue>
    </source>
</reference>
<name>D5A9H5_PICSI</name>
<protein>
    <submittedName>
        <fullName evidence="1">Uncharacterized protein</fullName>
    </submittedName>
</protein>
<organism evidence="1">
    <name type="scientific">Picea sitchensis</name>
    <name type="common">Sitka spruce</name>
    <name type="synonym">Pinus sitchensis</name>
    <dbReference type="NCBI Taxonomy" id="3332"/>
    <lineage>
        <taxon>Eukaryota</taxon>
        <taxon>Viridiplantae</taxon>
        <taxon>Streptophyta</taxon>
        <taxon>Embryophyta</taxon>
        <taxon>Tracheophyta</taxon>
        <taxon>Spermatophyta</taxon>
        <taxon>Pinopsida</taxon>
        <taxon>Pinidae</taxon>
        <taxon>Conifers I</taxon>
        <taxon>Pinales</taxon>
        <taxon>Pinaceae</taxon>
        <taxon>Picea</taxon>
    </lineage>
</organism>
<proteinExistence type="evidence at transcript level"/>
<dbReference type="AlphaFoldDB" id="D5A9H5"/>
<dbReference type="EMBL" id="BT122845">
    <property type="protein sequence ID" value="ADE76194.1"/>
    <property type="molecule type" value="mRNA"/>
</dbReference>
<evidence type="ECO:0000313" key="1">
    <source>
        <dbReference type="EMBL" id="ADE76194.1"/>
    </source>
</evidence>
<accession>D5A9H5</accession>